<dbReference type="Pfam" id="PF13966">
    <property type="entry name" value="zf-RVT"/>
    <property type="match status" value="1"/>
</dbReference>
<dbReference type="Gene3D" id="3.30.420.10">
    <property type="entry name" value="Ribonuclease H-like superfamily/Ribonuclease H"/>
    <property type="match status" value="1"/>
</dbReference>
<keyword evidence="4" id="KW-1185">Reference proteome</keyword>
<evidence type="ECO:0000313" key="3">
    <source>
        <dbReference type="EMBL" id="CAL1410544.1"/>
    </source>
</evidence>
<protein>
    <submittedName>
        <fullName evidence="3">Uncharacterized protein</fullName>
    </submittedName>
</protein>
<gene>
    <name evidence="3" type="ORF">LTRI10_LOCUS49956</name>
</gene>
<sequence>MVFLMRYSLITRFWWGQRGEERKTPWVARESLICTKEQGGMGFRDLKGFNIALLARQLWHLHQRPESLVSRIMKAKYHKNVNILEARIGYRPSYVWRSLMGVQEFLVDGLRWKIGHGSAVRIWGDRWLPSTPNNIVYSPPMGLPVDSVVRELIDEEEEKWDETILESCFPSDMVDAIKQILLRNSTEQDRLIWMDNDDGNYTAKSGYQVWLRRFQEQHDPRSVGDPALWKLLWSLNLPPKIKVFMWRFTREALASGERVNKRNPERSGACPFCDQHETQSHAFFECSWASRIWRSTGVARCFELRGDSNCMDWVRNVVKTVPVSELEEWIVLLWALWRERNAHLFNGKKMEECDIGPRAQLYLEEYRYQQEERFHSPTPQVNQTWARPPAGRVKLNTDVGLDYTGAGLGVVARDHNGAFILAAVKRIKGVRDPTLGEAMAVEFGFQLARQHQMASPIVETDCQVVVNRMAAPERVQTELGTILRNIKRLATETGGGQVQHVSRKANEAAHIMAHTKARWDIADVWFDRPPLNLLDQLASDDVTSLSS</sequence>
<dbReference type="InterPro" id="IPR036397">
    <property type="entry name" value="RNaseH_sf"/>
</dbReference>
<dbReference type="Pfam" id="PF13456">
    <property type="entry name" value="RVT_3"/>
    <property type="match status" value="1"/>
</dbReference>
<evidence type="ECO:0000259" key="1">
    <source>
        <dbReference type="Pfam" id="PF13456"/>
    </source>
</evidence>
<dbReference type="CDD" id="cd06222">
    <property type="entry name" value="RNase_H_like"/>
    <property type="match status" value="1"/>
</dbReference>
<reference evidence="3 4" key="1">
    <citation type="submission" date="2024-04" db="EMBL/GenBank/DDBJ databases">
        <authorList>
            <person name="Fracassetti M."/>
        </authorList>
    </citation>
    <scope>NUCLEOTIDE SEQUENCE [LARGE SCALE GENOMIC DNA]</scope>
</reference>
<proteinExistence type="predicted"/>
<dbReference type="GO" id="GO:0004523">
    <property type="term" value="F:RNA-DNA hybrid ribonuclease activity"/>
    <property type="evidence" value="ECO:0007669"/>
    <property type="project" value="InterPro"/>
</dbReference>
<dbReference type="PANTHER" id="PTHR47074">
    <property type="entry name" value="BNAC02G40300D PROTEIN"/>
    <property type="match status" value="1"/>
</dbReference>
<feature type="domain" description="Reverse transcriptase zinc-binding" evidence="2">
    <location>
        <begin position="201"/>
        <end position="293"/>
    </location>
</feature>
<dbReference type="SUPFAM" id="SSF53098">
    <property type="entry name" value="Ribonuclease H-like"/>
    <property type="match status" value="1"/>
</dbReference>
<dbReference type="InterPro" id="IPR044730">
    <property type="entry name" value="RNase_H-like_dom_plant"/>
</dbReference>
<dbReference type="AlphaFoldDB" id="A0AAV2GK67"/>
<dbReference type="InterPro" id="IPR012337">
    <property type="entry name" value="RNaseH-like_sf"/>
</dbReference>
<dbReference type="EMBL" id="OZ034822">
    <property type="protein sequence ID" value="CAL1410544.1"/>
    <property type="molecule type" value="Genomic_DNA"/>
</dbReference>
<dbReference type="InterPro" id="IPR026960">
    <property type="entry name" value="RVT-Znf"/>
</dbReference>
<accession>A0AAV2GK67</accession>
<dbReference type="InterPro" id="IPR002156">
    <property type="entry name" value="RNaseH_domain"/>
</dbReference>
<name>A0AAV2GK67_9ROSI</name>
<organism evidence="3 4">
    <name type="scientific">Linum trigynum</name>
    <dbReference type="NCBI Taxonomy" id="586398"/>
    <lineage>
        <taxon>Eukaryota</taxon>
        <taxon>Viridiplantae</taxon>
        <taxon>Streptophyta</taxon>
        <taxon>Embryophyta</taxon>
        <taxon>Tracheophyta</taxon>
        <taxon>Spermatophyta</taxon>
        <taxon>Magnoliopsida</taxon>
        <taxon>eudicotyledons</taxon>
        <taxon>Gunneridae</taxon>
        <taxon>Pentapetalae</taxon>
        <taxon>rosids</taxon>
        <taxon>fabids</taxon>
        <taxon>Malpighiales</taxon>
        <taxon>Linaceae</taxon>
        <taxon>Linum</taxon>
    </lineage>
</organism>
<dbReference type="PANTHER" id="PTHR47074:SF11">
    <property type="entry name" value="REVERSE TRANSCRIPTASE-LIKE PROTEIN"/>
    <property type="match status" value="1"/>
</dbReference>
<feature type="domain" description="RNase H type-1" evidence="1">
    <location>
        <begin position="404"/>
        <end position="514"/>
    </location>
</feature>
<dbReference type="Proteomes" id="UP001497516">
    <property type="component" value="Chromosome 9"/>
</dbReference>
<dbReference type="GO" id="GO:0003676">
    <property type="term" value="F:nucleic acid binding"/>
    <property type="evidence" value="ECO:0007669"/>
    <property type="project" value="InterPro"/>
</dbReference>
<dbReference type="InterPro" id="IPR052929">
    <property type="entry name" value="RNase_H-like_EbsB-rel"/>
</dbReference>
<evidence type="ECO:0000259" key="2">
    <source>
        <dbReference type="Pfam" id="PF13966"/>
    </source>
</evidence>
<evidence type="ECO:0000313" key="4">
    <source>
        <dbReference type="Proteomes" id="UP001497516"/>
    </source>
</evidence>